<name>A0A4U8UXJ4_STECR</name>
<proteinExistence type="predicted"/>
<reference evidence="1 2" key="2">
    <citation type="journal article" date="2019" name="G3 (Bethesda)">
        <title>Hybrid Assembly of the Genome of the Entomopathogenic Nematode Steinernema carpocapsae Identifies the X-Chromosome.</title>
        <authorList>
            <person name="Serra L."/>
            <person name="Macchietto M."/>
            <person name="Macias-Munoz A."/>
            <person name="McGill C.J."/>
            <person name="Rodriguez I.M."/>
            <person name="Rodriguez B."/>
            <person name="Murad R."/>
            <person name="Mortazavi A."/>
        </authorList>
    </citation>
    <scope>NUCLEOTIDE SEQUENCE [LARGE SCALE GENOMIC DNA]</scope>
    <source>
        <strain evidence="1 2">ALL</strain>
    </source>
</reference>
<accession>A0A4U8UXJ4</accession>
<keyword evidence="2" id="KW-1185">Reference proteome</keyword>
<gene>
    <name evidence="1" type="ORF">L596_004653</name>
</gene>
<protein>
    <submittedName>
        <fullName evidence="1">Uncharacterized protein</fullName>
    </submittedName>
</protein>
<evidence type="ECO:0000313" key="2">
    <source>
        <dbReference type="Proteomes" id="UP000298663"/>
    </source>
</evidence>
<dbReference type="EMBL" id="AZBU02000001">
    <property type="protein sequence ID" value="TMS37794.1"/>
    <property type="molecule type" value="Genomic_DNA"/>
</dbReference>
<dbReference type="AlphaFoldDB" id="A0A4U8UXJ4"/>
<reference evidence="1 2" key="1">
    <citation type="journal article" date="2015" name="Genome Biol.">
        <title>Comparative genomics of Steinernema reveals deeply conserved gene regulatory networks.</title>
        <authorList>
            <person name="Dillman A.R."/>
            <person name="Macchietto M."/>
            <person name="Porter C.F."/>
            <person name="Rogers A."/>
            <person name="Williams B."/>
            <person name="Antoshechkin I."/>
            <person name="Lee M.M."/>
            <person name="Goodwin Z."/>
            <person name="Lu X."/>
            <person name="Lewis E.E."/>
            <person name="Goodrich-Blair H."/>
            <person name="Stock S.P."/>
            <person name="Adams B.J."/>
            <person name="Sternberg P.W."/>
            <person name="Mortazavi A."/>
        </authorList>
    </citation>
    <scope>NUCLEOTIDE SEQUENCE [LARGE SCALE GENOMIC DNA]</scope>
    <source>
        <strain evidence="1 2">ALL</strain>
    </source>
</reference>
<organism evidence="1 2">
    <name type="scientific">Steinernema carpocapsae</name>
    <name type="common">Entomopathogenic nematode</name>
    <dbReference type="NCBI Taxonomy" id="34508"/>
    <lineage>
        <taxon>Eukaryota</taxon>
        <taxon>Metazoa</taxon>
        <taxon>Ecdysozoa</taxon>
        <taxon>Nematoda</taxon>
        <taxon>Chromadorea</taxon>
        <taxon>Rhabditida</taxon>
        <taxon>Tylenchina</taxon>
        <taxon>Panagrolaimomorpha</taxon>
        <taxon>Strongyloidoidea</taxon>
        <taxon>Steinernematidae</taxon>
        <taxon>Steinernema</taxon>
    </lineage>
</organism>
<dbReference type="Proteomes" id="UP000298663">
    <property type="component" value="Unassembled WGS sequence"/>
</dbReference>
<evidence type="ECO:0000313" key="1">
    <source>
        <dbReference type="EMBL" id="TMS37794.1"/>
    </source>
</evidence>
<sequence length="80" mass="9058">MSNPDLHALFSKQHSGCVSFGCLLDSPSFSNSPGSPLPRKVVSRKQFERRSRSLYPFPIAVLIPDRGQRKGVWTRFVIRI</sequence>
<comment type="caution">
    <text evidence="1">The sequence shown here is derived from an EMBL/GenBank/DDBJ whole genome shotgun (WGS) entry which is preliminary data.</text>
</comment>